<dbReference type="EMBL" id="MN739408">
    <property type="protein sequence ID" value="QHT03231.1"/>
    <property type="molecule type" value="Genomic_DNA"/>
</dbReference>
<organism evidence="3">
    <name type="scientific">viral metagenome</name>
    <dbReference type="NCBI Taxonomy" id="1070528"/>
    <lineage>
        <taxon>unclassified sequences</taxon>
        <taxon>metagenomes</taxon>
        <taxon>organismal metagenomes</taxon>
    </lineage>
</organism>
<dbReference type="Pfam" id="PF00085">
    <property type="entry name" value="Thioredoxin"/>
    <property type="match status" value="1"/>
</dbReference>
<dbReference type="AlphaFoldDB" id="A0A6C0CFM0"/>
<dbReference type="Gene3D" id="3.40.30.10">
    <property type="entry name" value="Glutaredoxin"/>
    <property type="match status" value="1"/>
</dbReference>
<sequence length="149" mass="16396">MSSAITTAIAISVLVVIVSILGYYYATGIWPGAKIIQQRPTLDNTIPPGTAKFMFFYASWCPYCKDAVPVLDSLKQLIRNSNYTYGGHAVSFEDINAYTDKGKAALYKIKAYPTFKVETKDNLYEMVGKPTVSNFRAFLVSALGPEKSG</sequence>
<reference evidence="3" key="1">
    <citation type="journal article" date="2020" name="Nature">
        <title>Giant virus diversity and host interactions through global metagenomics.</title>
        <authorList>
            <person name="Schulz F."/>
            <person name="Roux S."/>
            <person name="Paez-Espino D."/>
            <person name="Jungbluth S."/>
            <person name="Walsh D.A."/>
            <person name="Denef V.J."/>
            <person name="McMahon K.D."/>
            <person name="Konstantinidis K.T."/>
            <person name="Eloe-Fadrosh E.A."/>
            <person name="Kyrpides N.C."/>
            <person name="Woyke T."/>
        </authorList>
    </citation>
    <scope>NUCLEOTIDE SEQUENCE</scope>
    <source>
        <strain evidence="3">GVMAG-M-3300020728-1</strain>
    </source>
</reference>
<dbReference type="PROSITE" id="PS51352">
    <property type="entry name" value="THIOREDOXIN_2"/>
    <property type="match status" value="1"/>
</dbReference>
<dbReference type="SUPFAM" id="SSF52833">
    <property type="entry name" value="Thioredoxin-like"/>
    <property type="match status" value="1"/>
</dbReference>
<evidence type="ECO:0000313" key="3">
    <source>
        <dbReference type="EMBL" id="QHT03231.1"/>
    </source>
</evidence>
<accession>A0A6C0CFM0</accession>
<evidence type="ECO:0000256" key="1">
    <source>
        <dbReference type="SAM" id="Phobius"/>
    </source>
</evidence>
<feature type="domain" description="Thioredoxin" evidence="2">
    <location>
        <begin position="2"/>
        <end position="144"/>
    </location>
</feature>
<evidence type="ECO:0000259" key="2">
    <source>
        <dbReference type="PROSITE" id="PS51352"/>
    </source>
</evidence>
<proteinExistence type="predicted"/>
<name>A0A6C0CFM0_9ZZZZ</name>
<dbReference type="InterPro" id="IPR013766">
    <property type="entry name" value="Thioredoxin_domain"/>
</dbReference>
<protein>
    <recommendedName>
        <fullName evidence="2">Thioredoxin domain-containing protein</fullName>
    </recommendedName>
</protein>
<keyword evidence="1" id="KW-1133">Transmembrane helix</keyword>
<keyword evidence="1" id="KW-0472">Membrane</keyword>
<dbReference type="CDD" id="cd02961">
    <property type="entry name" value="PDI_a_family"/>
    <property type="match status" value="1"/>
</dbReference>
<keyword evidence="1" id="KW-0812">Transmembrane</keyword>
<feature type="transmembrane region" description="Helical" evidence="1">
    <location>
        <begin position="6"/>
        <end position="26"/>
    </location>
</feature>
<dbReference type="InterPro" id="IPR036249">
    <property type="entry name" value="Thioredoxin-like_sf"/>
</dbReference>